<dbReference type="EMBL" id="JAGGJA010000007">
    <property type="protein sequence ID" value="MCW9707554.1"/>
    <property type="molecule type" value="Genomic_DNA"/>
</dbReference>
<keyword evidence="2" id="KW-1185">Reference proteome</keyword>
<dbReference type="Proteomes" id="UP001207918">
    <property type="component" value="Unassembled WGS sequence"/>
</dbReference>
<dbReference type="RefSeq" id="WP_265766345.1">
    <property type="nucleotide sequence ID" value="NZ_JAGGJA010000007.1"/>
</dbReference>
<comment type="caution">
    <text evidence="1">The sequence shown here is derived from an EMBL/GenBank/DDBJ whole genome shotgun (WGS) entry which is preliminary data.</text>
</comment>
<organism evidence="1 2">
    <name type="scientific">Fodinibius salsisoli</name>
    <dbReference type="NCBI Taxonomy" id="2820877"/>
    <lineage>
        <taxon>Bacteria</taxon>
        <taxon>Pseudomonadati</taxon>
        <taxon>Balneolota</taxon>
        <taxon>Balneolia</taxon>
        <taxon>Balneolales</taxon>
        <taxon>Balneolaceae</taxon>
        <taxon>Fodinibius</taxon>
    </lineage>
</organism>
<name>A0ABT3PNX6_9BACT</name>
<reference evidence="1 2" key="1">
    <citation type="submission" date="2021-03" db="EMBL/GenBank/DDBJ databases">
        <title>Aliifodinibius sp. nov., a new bacterium isolated from saline soil.</title>
        <authorList>
            <person name="Galisteo C."/>
            <person name="De La Haba R."/>
            <person name="Sanchez-Porro C."/>
            <person name="Ventosa A."/>
        </authorList>
    </citation>
    <scope>NUCLEOTIDE SEQUENCE [LARGE SCALE GENOMIC DNA]</scope>
    <source>
        <strain evidence="1 2">1BSP15-2V2</strain>
    </source>
</reference>
<evidence type="ECO:0000313" key="1">
    <source>
        <dbReference type="EMBL" id="MCW9707554.1"/>
    </source>
</evidence>
<protein>
    <submittedName>
        <fullName evidence="1">Uncharacterized protein</fullName>
    </submittedName>
</protein>
<dbReference type="PROSITE" id="PS51257">
    <property type="entry name" value="PROKAR_LIPOPROTEIN"/>
    <property type="match status" value="1"/>
</dbReference>
<accession>A0ABT3PNX6</accession>
<gene>
    <name evidence="1" type="ORF">J6I44_11870</name>
</gene>
<evidence type="ECO:0000313" key="2">
    <source>
        <dbReference type="Proteomes" id="UP001207918"/>
    </source>
</evidence>
<sequence length="252" mass="28590">MKGILSFLSGVVLIITSCAPDPIFRLHPVTEKASFKQGVKYVELKGDSIGLTMSYYRHFKDQFIMSVEIENNADRILHVGPTQFSYKARKNEAIDKPVGSDAPIIASAKALDPEQELLRLDMLLSEVHAEQKTDDLLHEIEQTALLTDYLSRELSNEGNGASHSLTENQIQHALREYNRSIEGSGLNDSKELWTSKALRKTDLLPGESAQGYLFFKNEPEAEVYNIQFKNEYGLFKLKYLQWKYGRGDIVMK</sequence>
<proteinExistence type="predicted"/>